<evidence type="ECO:0000313" key="3">
    <source>
        <dbReference type="Proteomes" id="UP000530928"/>
    </source>
</evidence>
<name>A0A7W0CQF5_9ACTN</name>
<reference evidence="2 3" key="1">
    <citation type="submission" date="2020-07" db="EMBL/GenBank/DDBJ databases">
        <title>Genomic Encyclopedia of Type Strains, Phase IV (KMG-IV): sequencing the most valuable type-strain genomes for metagenomic binning, comparative biology and taxonomic classification.</title>
        <authorList>
            <person name="Goeker M."/>
        </authorList>
    </citation>
    <scope>NUCLEOTIDE SEQUENCE [LARGE SCALE GENOMIC DNA]</scope>
    <source>
        <strain evidence="2 3">DSM 45533</strain>
    </source>
</reference>
<dbReference type="AlphaFoldDB" id="A0A7W0CQF5"/>
<dbReference type="RefSeq" id="WP_181614114.1">
    <property type="nucleotide sequence ID" value="NZ_BAABAM010000009.1"/>
</dbReference>
<proteinExistence type="predicted"/>
<dbReference type="InterPro" id="IPR024726">
    <property type="entry name" value="FhuF_C"/>
</dbReference>
<accession>A0A7W0CQF5</accession>
<comment type="caution">
    <text evidence="2">The sequence shown here is derived from an EMBL/GenBank/DDBJ whole genome shotgun (WGS) entry which is preliminary data.</text>
</comment>
<protein>
    <recommendedName>
        <fullName evidence="1">Ferric siderophore reductase C-terminal domain-containing protein</fullName>
    </recommendedName>
</protein>
<dbReference type="GO" id="GO:0051537">
    <property type="term" value="F:2 iron, 2 sulfur cluster binding"/>
    <property type="evidence" value="ECO:0007669"/>
    <property type="project" value="InterPro"/>
</dbReference>
<sequence length="245" mass="26469">MDIYRTLASYGERYRLQVVPEPGEGWIAADRLLDHRSPELAAVLDAERVASGQVSAHATALTVMAVYAGTVTAAALLSWALHGQWPDLRPGNVLVLPGEEHGFDGVAVRREEVESGGVDDLVEQIVHGHLEPLAAAMHLATKASLHQLRGGITHGCAAAFAAARAADAGQRERAHKTFIAACPPEYATLGELVRLREGDREGLFYLRESCCLFYTAEHGGLCASCCLTSRDERIAAYREVLRSRA</sequence>
<dbReference type="Proteomes" id="UP000530928">
    <property type="component" value="Unassembled WGS sequence"/>
</dbReference>
<organism evidence="2 3">
    <name type="scientific">Nonomuraea soli</name>
    <dbReference type="NCBI Taxonomy" id="1032476"/>
    <lineage>
        <taxon>Bacteria</taxon>
        <taxon>Bacillati</taxon>
        <taxon>Actinomycetota</taxon>
        <taxon>Actinomycetes</taxon>
        <taxon>Streptosporangiales</taxon>
        <taxon>Streptosporangiaceae</taxon>
        <taxon>Nonomuraea</taxon>
    </lineage>
</organism>
<feature type="domain" description="Ferric siderophore reductase C-terminal" evidence="1">
    <location>
        <begin position="207"/>
        <end position="227"/>
    </location>
</feature>
<dbReference type="EMBL" id="JACDUR010000007">
    <property type="protein sequence ID" value="MBA2895352.1"/>
    <property type="molecule type" value="Genomic_DNA"/>
</dbReference>
<keyword evidence="3" id="KW-1185">Reference proteome</keyword>
<dbReference type="Pfam" id="PF11575">
    <property type="entry name" value="FhuF_C"/>
    <property type="match status" value="1"/>
</dbReference>
<evidence type="ECO:0000313" key="2">
    <source>
        <dbReference type="EMBL" id="MBA2895352.1"/>
    </source>
</evidence>
<gene>
    <name evidence="2" type="ORF">HNR30_006738</name>
</gene>
<evidence type="ECO:0000259" key="1">
    <source>
        <dbReference type="Pfam" id="PF11575"/>
    </source>
</evidence>